<evidence type="ECO:0000313" key="4">
    <source>
        <dbReference type="EMBL" id="MDH6283334.1"/>
    </source>
</evidence>
<evidence type="ECO:0000256" key="1">
    <source>
        <dbReference type="ARBA" id="ARBA00006484"/>
    </source>
</evidence>
<dbReference type="InterPro" id="IPR051911">
    <property type="entry name" value="SDR_oxidoreductase"/>
</dbReference>
<name>A0ABT6MHK3_9NOCA</name>
<proteinExistence type="inferred from homology"/>
<dbReference type="Pfam" id="PF00106">
    <property type="entry name" value="adh_short"/>
    <property type="match status" value="1"/>
</dbReference>
<evidence type="ECO:0000256" key="3">
    <source>
        <dbReference type="RuleBase" id="RU000363"/>
    </source>
</evidence>
<keyword evidence="2" id="KW-0560">Oxidoreductase</keyword>
<protein>
    <submittedName>
        <fullName evidence="4">NAD(P)-dependent dehydrogenase (Short-subunit alcohol dehydrogenase family)</fullName>
    </submittedName>
</protein>
<dbReference type="Gene3D" id="3.40.50.720">
    <property type="entry name" value="NAD(P)-binding Rossmann-like Domain"/>
    <property type="match status" value="1"/>
</dbReference>
<comment type="caution">
    <text evidence="4">The sequence shown here is derived from an EMBL/GenBank/DDBJ whole genome shotgun (WGS) entry which is preliminary data.</text>
</comment>
<accession>A0ABT6MHK3</accession>
<keyword evidence="5" id="KW-1185">Reference proteome</keyword>
<evidence type="ECO:0000313" key="5">
    <source>
        <dbReference type="Proteomes" id="UP001160334"/>
    </source>
</evidence>
<dbReference type="SUPFAM" id="SSF51735">
    <property type="entry name" value="NAD(P)-binding Rossmann-fold domains"/>
    <property type="match status" value="1"/>
</dbReference>
<dbReference type="EMBL" id="JARXVC010000013">
    <property type="protein sequence ID" value="MDH6283334.1"/>
    <property type="molecule type" value="Genomic_DNA"/>
</dbReference>
<dbReference type="PANTHER" id="PTHR43976">
    <property type="entry name" value="SHORT CHAIN DEHYDROGENASE"/>
    <property type="match status" value="1"/>
</dbReference>
<dbReference type="CDD" id="cd05374">
    <property type="entry name" value="17beta-HSD-like_SDR_c"/>
    <property type="match status" value="1"/>
</dbReference>
<reference evidence="4 5" key="1">
    <citation type="submission" date="2023-04" db="EMBL/GenBank/DDBJ databases">
        <title>Forest soil microbial communities from Buena Vista Peninsula, Colon Province, Panama.</title>
        <authorList>
            <person name="Bouskill N."/>
        </authorList>
    </citation>
    <scope>NUCLEOTIDE SEQUENCE [LARGE SCALE GENOMIC DNA]</scope>
    <source>
        <strain evidence="4 5">CFH S0262</strain>
    </source>
</reference>
<dbReference type="PRINTS" id="PR00081">
    <property type="entry name" value="GDHRDH"/>
</dbReference>
<dbReference type="Proteomes" id="UP001160334">
    <property type="component" value="Unassembled WGS sequence"/>
</dbReference>
<gene>
    <name evidence="4" type="ORF">M2280_004577</name>
</gene>
<dbReference type="PANTHER" id="PTHR43976:SF16">
    <property type="entry name" value="SHORT-CHAIN DEHYDROGENASE_REDUCTASE FAMILY PROTEIN"/>
    <property type="match status" value="1"/>
</dbReference>
<dbReference type="InterPro" id="IPR036291">
    <property type="entry name" value="NAD(P)-bd_dom_sf"/>
</dbReference>
<sequence>MTVQSTRTIFITGASSGLGNATTKLFASRGWRVLATMRRPEAETELAGLTGVELLPLDVTDPAQIESTVARAIATGPVDVVFNNAGYGISGPLEGLSDEQIERSVQTNLMGPIRVTKAFIPHFRQNGGGLFINTTSIGGLITVPLNAMYHATKWGLEGWSESMAFELGQVGIGMKILEPGGMKTDFFSRSIDVGNHPAYGDLLDRVMGVTTDERRMEQYSDPEQVAEVVYQAATDGTDQLRYLAGADAKAAYEARLRLGEEQFRKAAAQQFLGTS</sequence>
<organism evidence="4 5">
    <name type="scientific">Prescottella agglutinans</name>
    <dbReference type="NCBI Taxonomy" id="1644129"/>
    <lineage>
        <taxon>Bacteria</taxon>
        <taxon>Bacillati</taxon>
        <taxon>Actinomycetota</taxon>
        <taxon>Actinomycetes</taxon>
        <taxon>Mycobacteriales</taxon>
        <taxon>Nocardiaceae</taxon>
        <taxon>Prescottella</taxon>
    </lineage>
</organism>
<dbReference type="PRINTS" id="PR00080">
    <property type="entry name" value="SDRFAMILY"/>
</dbReference>
<dbReference type="InterPro" id="IPR002347">
    <property type="entry name" value="SDR_fam"/>
</dbReference>
<evidence type="ECO:0000256" key="2">
    <source>
        <dbReference type="ARBA" id="ARBA00023002"/>
    </source>
</evidence>
<comment type="similarity">
    <text evidence="1 3">Belongs to the short-chain dehydrogenases/reductases (SDR) family.</text>
</comment>
<dbReference type="RefSeq" id="WP_280762608.1">
    <property type="nucleotide sequence ID" value="NZ_JARXVC010000013.1"/>
</dbReference>